<comment type="caution">
    <text evidence="2">The sequence shown here is derived from an EMBL/GenBank/DDBJ whole genome shotgun (WGS) entry which is preliminary data.</text>
</comment>
<evidence type="ECO:0008006" key="4">
    <source>
        <dbReference type="Google" id="ProtNLM"/>
    </source>
</evidence>
<protein>
    <recommendedName>
        <fullName evidence="4">Ycf15</fullName>
    </recommendedName>
</protein>
<sequence>MSYSHTIDNHVDSGGSRRLEPEHPLIRLQDDSKDRKKRLMTKRGDSPFFSPGVEPYRSITQMRKRSPNWIDRKIFINFSRFLYPAYPENLLSSNNVLRPLYR</sequence>
<keyword evidence="3" id="KW-1185">Reference proteome</keyword>
<dbReference type="EMBL" id="BPLQ01002483">
    <property type="protein sequence ID" value="GIX93283.1"/>
    <property type="molecule type" value="Genomic_DNA"/>
</dbReference>
<name>A0AAV4P8G5_9ARAC</name>
<gene>
    <name evidence="2" type="ORF">CDAR_191811</name>
</gene>
<dbReference type="AlphaFoldDB" id="A0AAV4P8G5"/>
<feature type="compositionally biased region" description="Basic and acidic residues" evidence="1">
    <location>
        <begin position="7"/>
        <end position="34"/>
    </location>
</feature>
<proteinExistence type="predicted"/>
<organism evidence="2 3">
    <name type="scientific">Caerostris darwini</name>
    <dbReference type="NCBI Taxonomy" id="1538125"/>
    <lineage>
        <taxon>Eukaryota</taxon>
        <taxon>Metazoa</taxon>
        <taxon>Ecdysozoa</taxon>
        <taxon>Arthropoda</taxon>
        <taxon>Chelicerata</taxon>
        <taxon>Arachnida</taxon>
        <taxon>Araneae</taxon>
        <taxon>Araneomorphae</taxon>
        <taxon>Entelegynae</taxon>
        <taxon>Araneoidea</taxon>
        <taxon>Araneidae</taxon>
        <taxon>Caerostris</taxon>
    </lineage>
</organism>
<feature type="region of interest" description="Disordered" evidence="1">
    <location>
        <begin position="1"/>
        <end position="45"/>
    </location>
</feature>
<evidence type="ECO:0000313" key="2">
    <source>
        <dbReference type="EMBL" id="GIX93283.1"/>
    </source>
</evidence>
<dbReference type="Proteomes" id="UP001054837">
    <property type="component" value="Unassembled WGS sequence"/>
</dbReference>
<accession>A0AAV4P8G5</accession>
<reference evidence="2 3" key="1">
    <citation type="submission" date="2021-06" db="EMBL/GenBank/DDBJ databases">
        <title>Caerostris darwini draft genome.</title>
        <authorList>
            <person name="Kono N."/>
            <person name="Arakawa K."/>
        </authorList>
    </citation>
    <scope>NUCLEOTIDE SEQUENCE [LARGE SCALE GENOMIC DNA]</scope>
</reference>
<evidence type="ECO:0000313" key="3">
    <source>
        <dbReference type="Proteomes" id="UP001054837"/>
    </source>
</evidence>
<evidence type="ECO:0000256" key="1">
    <source>
        <dbReference type="SAM" id="MobiDB-lite"/>
    </source>
</evidence>